<protein>
    <submittedName>
        <fullName evidence="2">Uncharacterized protein</fullName>
    </submittedName>
</protein>
<dbReference type="Proteomes" id="UP000810207">
    <property type="component" value="Unassembled WGS sequence"/>
</dbReference>
<name>A0ABS4S023_PAEXY</name>
<accession>A0ABS4S023</accession>
<comment type="caution">
    <text evidence="2">The sequence shown here is derived from an EMBL/GenBank/DDBJ whole genome shotgun (WGS) entry which is preliminary data.</text>
</comment>
<proteinExistence type="predicted"/>
<gene>
    <name evidence="2" type="ORF">J2Z28_004558</name>
</gene>
<keyword evidence="3" id="KW-1185">Reference proteome</keyword>
<feature type="region of interest" description="Disordered" evidence="1">
    <location>
        <begin position="1"/>
        <end position="37"/>
    </location>
</feature>
<sequence>MNTIMYLKDSKSSEGDGIDSEEAKRSPLFPGFSLNKGNSENLETTAIRRTIRNRNGYLMAQ</sequence>
<evidence type="ECO:0000256" key="1">
    <source>
        <dbReference type="SAM" id="MobiDB-lite"/>
    </source>
</evidence>
<evidence type="ECO:0000313" key="3">
    <source>
        <dbReference type="Proteomes" id="UP000810207"/>
    </source>
</evidence>
<dbReference type="EMBL" id="JAGIKV010000019">
    <property type="protein sequence ID" value="MBP2247889.1"/>
    <property type="molecule type" value="Genomic_DNA"/>
</dbReference>
<reference evidence="2 3" key="1">
    <citation type="submission" date="2021-03" db="EMBL/GenBank/DDBJ databases">
        <title>Genomic Encyclopedia of Type Strains, Phase IV (KMG-IV): sequencing the most valuable type-strain genomes for metagenomic binning, comparative biology and taxonomic classification.</title>
        <authorList>
            <person name="Goeker M."/>
        </authorList>
    </citation>
    <scope>NUCLEOTIDE SEQUENCE [LARGE SCALE GENOMIC DNA]</scope>
    <source>
        <strain evidence="2 3">DSM 21292</strain>
    </source>
</reference>
<organism evidence="2 3">
    <name type="scientific">Paenibacillus xylanexedens</name>
    <dbReference type="NCBI Taxonomy" id="528191"/>
    <lineage>
        <taxon>Bacteria</taxon>
        <taxon>Bacillati</taxon>
        <taxon>Bacillota</taxon>
        <taxon>Bacilli</taxon>
        <taxon>Bacillales</taxon>
        <taxon>Paenibacillaceae</taxon>
        <taxon>Paenibacillus</taxon>
    </lineage>
</organism>
<evidence type="ECO:0000313" key="2">
    <source>
        <dbReference type="EMBL" id="MBP2247889.1"/>
    </source>
</evidence>